<dbReference type="Pfam" id="PF01478">
    <property type="entry name" value="Peptidase_A24"/>
    <property type="match status" value="1"/>
</dbReference>
<protein>
    <submittedName>
        <fullName evidence="3">Prepilin peptidase</fullName>
    </submittedName>
</protein>
<dbReference type="Gene3D" id="1.20.120.1220">
    <property type="match status" value="1"/>
</dbReference>
<dbReference type="InterPro" id="IPR000045">
    <property type="entry name" value="Prepilin_IV_endopep_pep"/>
</dbReference>
<name>A0A934IDM4_9RHOB</name>
<feature type="domain" description="Prepilin type IV endopeptidase peptidase" evidence="2">
    <location>
        <begin position="15"/>
        <end position="115"/>
    </location>
</feature>
<accession>A0A934IDM4</accession>
<proteinExistence type="predicted"/>
<evidence type="ECO:0000256" key="1">
    <source>
        <dbReference type="SAM" id="Phobius"/>
    </source>
</evidence>
<evidence type="ECO:0000313" key="4">
    <source>
        <dbReference type="Proteomes" id="UP000642488"/>
    </source>
</evidence>
<feature type="transmembrane region" description="Helical" evidence="1">
    <location>
        <begin position="61"/>
        <end position="82"/>
    </location>
</feature>
<gene>
    <name evidence="3" type="ORF">ILP92_00660</name>
</gene>
<feature type="transmembrane region" description="Helical" evidence="1">
    <location>
        <begin position="94"/>
        <end position="116"/>
    </location>
</feature>
<feature type="transmembrane region" description="Helical" evidence="1">
    <location>
        <begin position="6"/>
        <end position="24"/>
    </location>
</feature>
<dbReference type="Proteomes" id="UP000642488">
    <property type="component" value="Unassembled WGS sequence"/>
</dbReference>
<keyword evidence="4" id="KW-1185">Reference proteome</keyword>
<feature type="transmembrane region" description="Helical" evidence="1">
    <location>
        <begin position="36"/>
        <end position="55"/>
    </location>
</feature>
<evidence type="ECO:0000313" key="3">
    <source>
        <dbReference type="EMBL" id="MBJ3761262.1"/>
    </source>
</evidence>
<dbReference type="EMBL" id="JAEKPD010000001">
    <property type="protein sequence ID" value="MBJ3761262.1"/>
    <property type="molecule type" value="Genomic_DNA"/>
</dbReference>
<evidence type="ECO:0000259" key="2">
    <source>
        <dbReference type="Pfam" id="PF01478"/>
    </source>
</evidence>
<comment type="caution">
    <text evidence="3">The sequence shown here is derived from an EMBL/GenBank/DDBJ whole genome shotgun (WGS) entry which is preliminary data.</text>
</comment>
<keyword evidence="1" id="KW-1133">Transmembrane helix</keyword>
<dbReference type="GO" id="GO:0004190">
    <property type="term" value="F:aspartic-type endopeptidase activity"/>
    <property type="evidence" value="ECO:0007669"/>
    <property type="project" value="InterPro"/>
</dbReference>
<keyword evidence="1" id="KW-0812">Transmembrane</keyword>
<keyword evidence="1" id="KW-0472">Membrane</keyword>
<sequence length="161" mass="17434">MTLPDLAARAFIPFVLPVCVWVAWSDMARMKIPNKAVMALALIYLIVGPFVLPLPVWAWQWVHLVVVLVIGFVLNMGGALGAGDAKFAAAAAPFVFLQDAAMLMYLFAAILLAAFATHRIARATPAIRGRAPGWESWTSRKFPMGLALAPALLFYLLLAAV</sequence>
<reference evidence="3" key="1">
    <citation type="submission" date="2020-12" db="EMBL/GenBank/DDBJ databases">
        <title>Bacterial taxonomy.</title>
        <authorList>
            <person name="Pan X."/>
        </authorList>
    </citation>
    <scope>NUCLEOTIDE SEQUENCE</scope>
    <source>
        <strain evidence="3">KCTC 52957</strain>
    </source>
</reference>
<dbReference type="AlphaFoldDB" id="A0A934IDM4"/>
<feature type="transmembrane region" description="Helical" evidence="1">
    <location>
        <begin position="142"/>
        <end position="160"/>
    </location>
</feature>
<organism evidence="3 4">
    <name type="scientific">Palleronia pontilimi</name>
    <dbReference type="NCBI Taxonomy" id="1964209"/>
    <lineage>
        <taxon>Bacteria</taxon>
        <taxon>Pseudomonadati</taxon>
        <taxon>Pseudomonadota</taxon>
        <taxon>Alphaproteobacteria</taxon>
        <taxon>Rhodobacterales</taxon>
        <taxon>Roseobacteraceae</taxon>
        <taxon>Palleronia</taxon>
    </lineage>
</organism>
<dbReference type="GO" id="GO:0016020">
    <property type="term" value="C:membrane"/>
    <property type="evidence" value="ECO:0007669"/>
    <property type="project" value="InterPro"/>
</dbReference>